<accession>A0A345P2M6</accession>
<comment type="similarity">
    <text evidence="12">Belongs to the exbB/tolQ family.</text>
</comment>
<comment type="function">
    <text evidence="11">Involved in the TonB-dependent energy-dependent transport of various receptor-bound substrates. Protects ExbD from proteolytic degradation and functionally stabilizes TonB.</text>
</comment>
<dbReference type="AlphaFoldDB" id="A0A345P2M6"/>
<proteinExistence type="inferred from homology"/>
<evidence type="ECO:0000256" key="11">
    <source>
        <dbReference type="ARBA" id="ARBA00024816"/>
    </source>
</evidence>
<dbReference type="GO" id="GO:0005886">
    <property type="term" value="C:plasma membrane"/>
    <property type="evidence" value="ECO:0007669"/>
    <property type="project" value="UniProtKB-SubCell"/>
</dbReference>
<keyword evidence="7 13" id="KW-0812">Transmembrane</keyword>
<dbReference type="GO" id="GO:0017038">
    <property type="term" value="P:protein import"/>
    <property type="evidence" value="ECO:0007669"/>
    <property type="project" value="TreeGrafter"/>
</dbReference>
<dbReference type="KEGG" id="mbah:HYN46_00640"/>
<keyword evidence="10 13" id="KW-0472">Membrane</keyword>
<name>A0A345P2M6_9GAMM</name>
<dbReference type="OrthoDB" id="9805133at2"/>
<evidence type="ECO:0000256" key="2">
    <source>
        <dbReference type="ARBA" id="ARBA00011471"/>
    </source>
</evidence>
<evidence type="ECO:0000256" key="4">
    <source>
        <dbReference type="ARBA" id="ARBA00022448"/>
    </source>
</evidence>
<keyword evidence="9 13" id="KW-1133">Transmembrane helix</keyword>
<evidence type="ECO:0000256" key="3">
    <source>
        <dbReference type="ARBA" id="ARBA00022093"/>
    </source>
</evidence>
<evidence type="ECO:0000256" key="1">
    <source>
        <dbReference type="ARBA" id="ARBA00004429"/>
    </source>
</evidence>
<dbReference type="Proteomes" id="UP000253940">
    <property type="component" value="Chromosome"/>
</dbReference>
<evidence type="ECO:0000256" key="6">
    <source>
        <dbReference type="ARBA" id="ARBA00022519"/>
    </source>
</evidence>
<evidence type="ECO:0000256" key="5">
    <source>
        <dbReference type="ARBA" id="ARBA00022475"/>
    </source>
</evidence>
<dbReference type="PANTHER" id="PTHR30625">
    <property type="entry name" value="PROTEIN TOLQ"/>
    <property type="match status" value="1"/>
</dbReference>
<feature type="transmembrane region" description="Helical" evidence="13">
    <location>
        <begin position="16"/>
        <end position="38"/>
    </location>
</feature>
<dbReference type="EMBL" id="CP031222">
    <property type="protein sequence ID" value="AXI01535.1"/>
    <property type="molecule type" value="Genomic_DNA"/>
</dbReference>
<dbReference type="InterPro" id="IPR050790">
    <property type="entry name" value="ExbB/TolQ_transport"/>
</dbReference>
<sequence>MSFIDFWTHADFLSKSLSFVLLIMSIATWTIVILRVLATRQATASSAKELNQSIAELAIRSANLSTENRRDVAEQVLLQQLARTRNDVERGVSILGTIASVSPFVGLFGTVWGIFHALAAIGQSGQAGLAQVAGPVGEALIMTGMGLAVAIPAVLAYNLCVRLNRVLLNKLHDQAHSLLVEELLTLSPAQVKPQLGGQV</sequence>
<keyword evidence="8 12" id="KW-0653">Protein transport</keyword>
<evidence type="ECO:0000313" key="15">
    <source>
        <dbReference type="EMBL" id="AXI01535.1"/>
    </source>
</evidence>
<evidence type="ECO:0000256" key="10">
    <source>
        <dbReference type="ARBA" id="ARBA00023136"/>
    </source>
</evidence>
<evidence type="ECO:0000259" key="14">
    <source>
        <dbReference type="Pfam" id="PF01618"/>
    </source>
</evidence>
<evidence type="ECO:0000313" key="16">
    <source>
        <dbReference type="Proteomes" id="UP000253940"/>
    </source>
</evidence>
<evidence type="ECO:0000256" key="9">
    <source>
        <dbReference type="ARBA" id="ARBA00022989"/>
    </source>
</evidence>
<keyword evidence="6" id="KW-0997">Cell inner membrane</keyword>
<reference evidence="15 16" key="1">
    <citation type="submission" date="2018-07" db="EMBL/GenBank/DDBJ databases">
        <title>Genome sequencing of Moraxellaceae gen. HYN0046.</title>
        <authorList>
            <person name="Kim M."/>
            <person name="Yi H."/>
        </authorList>
    </citation>
    <scope>NUCLEOTIDE SEQUENCE [LARGE SCALE GENOMIC DNA]</scope>
    <source>
        <strain evidence="15 16">HYN0046</strain>
    </source>
</reference>
<dbReference type="InterPro" id="IPR002898">
    <property type="entry name" value="MotA_ExbB_proton_chnl"/>
</dbReference>
<gene>
    <name evidence="15" type="ORF">HYN46_00640</name>
</gene>
<comment type="subcellular location">
    <subcellularLocation>
        <location evidence="1">Cell inner membrane</location>
        <topology evidence="1">Multi-pass membrane protein</topology>
    </subcellularLocation>
    <subcellularLocation>
        <location evidence="12">Membrane</location>
        <topology evidence="12">Multi-pass membrane protein</topology>
    </subcellularLocation>
</comment>
<dbReference type="Pfam" id="PF01618">
    <property type="entry name" value="MotA_ExbB"/>
    <property type="match status" value="1"/>
</dbReference>
<comment type="subunit">
    <text evidence="2">The accessory proteins ExbB and ExbD seem to form a complex with TonB.</text>
</comment>
<feature type="domain" description="MotA/TolQ/ExbB proton channel" evidence="14">
    <location>
        <begin position="49"/>
        <end position="171"/>
    </location>
</feature>
<organism evidence="15 16">
    <name type="scientific">Aquirhabdus parva</name>
    <dbReference type="NCBI Taxonomy" id="2283318"/>
    <lineage>
        <taxon>Bacteria</taxon>
        <taxon>Pseudomonadati</taxon>
        <taxon>Pseudomonadota</taxon>
        <taxon>Gammaproteobacteria</taxon>
        <taxon>Moraxellales</taxon>
        <taxon>Moraxellaceae</taxon>
        <taxon>Aquirhabdus</taxon>
    </lineage>
</organism>
<keyword evidence="16" id="KW-1185">Reference proteome</keyword>
<dbReference type="RefSeq" id="WP_114897645.1">
    <property type="nucleotide sequence ID" value="NZ_CP031222.1"/>
</dbReference>
<evidence type="ECO:0000256" key="8">
    <source>
        <dbReference type="ARBA" id="ARBA00022927"/>
    </source>
</evidence>
<evidence type="ECO:0000256" key="13">
    <source>
        <dbReference type="SAM" id="Phobius"/>
    </source>
</evidence>
<evidence type="ECO:0000256" key="7">
    <source>
        <dbReference type="ARBA" id="ARBA00022692"/>
    </source>
</evidence>
<protein>
    <recommendedName>
        <fullName evidence="3">Biopolymer transport protein ExbB</fullName>
    </recommendedName>
</protein>
<keyword evidence="4 12" id="KW-0813">Transport</keyword>
<feature type="transmembrane region" description="Helical" evidence="13">
    <location>
        <begin position="92"/>
        <end position="119"/>
    </location>
</feature>
<evidence type="ECO:0000256" key="12">
    <source>
        <dbReference type="RuleBase" id="RU004057"/>
    </source>
</evidence>
<keyword evidence="5" id="KW-1003">Cell membrane</keyword>
<dbReference type="PANTHER" id="PTHR30625:SF14">
    <property type="entry name" value="BIOPOLYMER TRANSPORT PROTEIN EXBB"/>
    <property type="match status" value="1"/>
</dbReference>
<feature type="transmembrane region" description="Helical" evidence="13">
    <location>
        <begin position="139"/>
        <end position="160"/>
    </location>
</feature>